<dbReference type="PANTHER" id="PTHR28004">
    <property type="entry name" value="ZGC:162816-RELATED"/>
    <property type="match status" value="1"/>
</dbReference>
<dbReference type="InterPro" id="IPR026956">
    <property type="entry name" value="D-ser_dehydrat-like_dom"/>
</dbReference>
<dbReference type="GO" id="GO:0036088">
    <property type="term" value="P:D-serine catabolic process"/>
    <property type="evidence" value="ECO:0007669"/>
    <property type="project" value="TreeGrafter"/>
</dbReference>
<dbReference type="Pfam" id="PF14031">
    <property type="entry name" value="D-ser_dehydrat"/>
    <property type="match status" value="1"/>
</dbReference>
<evidence type="ECO:0000313" key="4">
    <source>
        <dbReference type="EMBL" id="KAK5083501.1"/>
    </source>
</evidence>
<dbReference type="Pfam" id="PF01168">
    <property type="entry name" value="Ala_racemase_N"/>
    <property type="match status" value="1"/>
</dbReference>
<dbReference type="Gene3D" id="3.20.20.10">
    <property type="entry name" value="Alanine racemase"/>
    <property type="match status" value="1"/>
</dbReference>
<name>A0AAN7SWP7_9EURO</name>
<proteinExistence type="inferred from homology"/>
<protein>
    <recommendedName>
        <fullName evidence="3">D-serine dehydratase-like domain-containing protein</fullName>
    </recommendedName>
</protein>
<evidence type="ECO:0000313" key="5">
    <source>
        <dbReference type="Proteomes" id="UP001309876"/>
    </source>
</evidence>
<dbReference type="GO" id="GO:0008721">
    <property type="term" value="F:D-serine ammonia-lyase activity"/>
    <property type="evidence" value="ECO:0007669"/>
    <property type="project" value="TreeGrafter"/>
</dbReference>
<dbReference type="AlphaFoldDB" id="A0AAN7SWP7"/>
<organism evidence="4 5">
    <name type="scientific">Lithohypha guttulata</name>
    <dbReference type="NCBI Taxonomy" id="1690604"/>
    <lineage>
        <taxon>Eukaryota</taxon>
        <taxon>Fungi</taxon>
        <taxon>Dikarya</taxon>
        <taxon>Ascomycota</taxon>
        <taxon>Pezizomycotina</taxon>
        <taxon>Eurotiomycetes</taxon>
        <taxon>Chaetothyriomycetidae</taxon>
        <taxon>Chaetothyriales</taxon>
        <taxon>Trichomeriaceae</taxon>
        <taxon>Lithohypha</taxon>
    </lineage>
</organism>
<reference evidence="4 5" key="1">
    <citation type="submission" date="2023-08" db="EMBL/GenBank/DDBJ databases">
        <title>Black Yeasts Isolated from many extreme environments.</title>
        <authorList>
            <person name="Coleine C."/>
            <person name="Stajich J.E."/>
            <person name="Selbmann L."/>
        </authorList>
    </citation>
    <scope>NUCLEOTIDE SEQUENCE [LARGE SCALE GENOMIC DNA]</scope>
    <source>
        <strain evidence="4 5">CCFEE 5910</strain>
    </source>
</reference>
<gene>
    <name evidence="4" type="ORF">LTR05_006003</name>
</gene>
<dbReference type="Gene3D" id="2.40.37.20">
    <property type="entry name" value="D-serine dehydratase-like domain"/>
    <property type="match status" value="1"/>
</dbReference>
<comment type="caution">
    <text evidence="4">The sequence shown here is derived from an EMBL/GenBank/DDBJ whole genome shotgun (WGS) entry which is preliminary data.</text>
</comment>
<dbReference type="SUPFAM" id="SSF51419">
    <property type="entry name" value="PLP-binding barrel"/>
    <property type="match status" value="1"/>
</dbReference>
<dbReference type="InterPro" id="IPR051466">
    <property type="entry name" value="D-amino_acid_metab_enzyme"/>
</dbReference>
<dbReference type="InterPro" id="IPR042208">
    <property type="entry name" value="D-ser_dehydrat-like_sf"/>
</dbReference>
<dbReference type="PANTHER" id="PTHR28004:SF2">
    <property type="entry name" value="D-SERINE DEHYDRATASE"/>
    <property type="match status" value="1"/>
</dbReference>
<evidence type="ECO:0000256" key="1">
    <source>
        <dbReference type="ARBA" id="ARBA00005323"/>
    </source>
</evidence>
<evidence type="ECO:0000259" key="3">
    <source>
        <dbReference type="SMART" id="SM01119"/>
    </source>
</evidence>
<dbReference type="SMART" id="SM01119">
    <property type="entry name" value="D-ser_dehydrat"/>
    <property type="match status" value="1"/>
</dbReference>
<feature type="domain" description="D-serine dehydratase-like" evidence="3">
    <location>
        <begin position="328"/>
        <end position="441"/>
    </location>
</feature>
<dbReference type="Proteomes" id="UP001309876">
    <property type="component" value="Unassembled WGS sequence"/>
</dbReference>
<sequence length="460" mass="50397">MDITNSYPLPDRASLSSAYVGKTLKDVPLPSAVLDLAKLKKNCALMLDTVKTLDVDFRAHVKTHKTAELARYQVGGECKDVRLIGSTVAELENLIPLMKDYQKAGARVNVLYGIPAGPSHAARLAGLLQSVGPGSLSLMIDNPRQLDTATRVYELAGSLQVRVFLKTDSGYHRAGLAPTSDRMQDLVRETLSFEAQGIVLLEGFYSHNSLSYGGNSPLDAMDNLRTEVDACSQAALANTPNGYISSRDRPLSISCGASPTALSLQNLLSNGSGTAATKSADTLRASLAKAREAGIHFEIHAGVYPTFDMQQVAASSRELGERPEDNIALTVLTEICSTYPDRTETPEALVSVGTIALAREPCKSYRGHGVVAPWNMSAEYDPYSTQKRIIVDRVSQEHGLLQWEDRGRKEALPVEYGQRVRIWPNHACITSSQYGWYLIVDSESEDKNVIRDVWVRWRGW</sequence>
<dbReference type="InterPro" id="IPR029066">
    <property type="entry name" value="PLP-binding_barrel"/>
</dbReference>
<keyword evidence="5" id="KW-1185">Reference proteome</keyword>
<keyword evidence="2" id="KW-0456">Lyase</keyword>
<dbReference type="EMBL" id="JAVRRJ010000006">
    <property type="protein sequence ID" value="KAK5083501.1"/>
    <property type="molecule type" value="Genomic_DNA"/>
</dbReference>
<evidence type="ECO:0000256" key="2">
    <source>
        <dbReference type="ARBA" id="ARBA00023239"/>
    </source>
</evidence>
<comment type="similarity">
    <text evidence="1">Belongs to the DSD1 family.</text>
</comment>
<accession>A0AAN7SWP7</accession>
<dbReference type="InterPro" id="IPR001608">
    <property type="entry name" value="Ala_racemase_N"/>
</dbReference>